<evidence type="ECO:0000256" key="11">
    <source>
        <dbReference type="SAM" id="Phobius"/>
    </source>
</evidence>
<evidence type="ECO:0000256" key="10">
    <source>
        <dbReference type="ARBA" id="ARBA00023180"/>
    </source>
</evidence>
<comment type="subunit">
    <text evidence="3">Component of the ER membrane protein complex (EMC).</text>
</comment>
<feature type="signal peptide" evidence="12">
    <location>
        <begin position="1"/>
        <end position="18"/>
    </location>
</feature>
<keyword evidence="8 11" id="KW-1133">Transmembrane helix</keyword>
<dbReference type="PANTHER" id="PTHR21573:SF0">
    <property type="entry name" value="ER MEMBRANE PROTEIN COMPLEX SUBUNIT 1"/>
    <property type="match status" value="1"/>
</dbReference>
<evidence type="ECO:0000256" key="2">
    <source>
        <dbReference type="ARBA" id="ARBA00007904"/>
    </source>
</evidence>
<dbReference type="InterPro" id="IPR058545">
    <property type="entry name" value="Beta-prop_EMC1_1st"/>
</dbReference>
<dbReference type="EMBL" id="JAKLMC020000020">
    <property type="protein sequence ID" value="KAK5951443.1"/>
    <property type="molecule type" value="Genomic_DNA"/>
</dbReference>
<dbReference type="Gene3D" id="2.130.10.10">
    <property type="entry name" value="YVTN repeat-like/Quinoprotein amine dehydrogenase"/>
    <property type="match status" value="2"/>
</dbReference>
<proteinExistence type="inferred from homology"/>
<accession>A0AAN8EH68</accession>
<keyword evidence="5 11" id="KW-0812">Transmembrane</keyword>
<dbReference type="InterPro" id="IPR015943">
    <property type="entry name" value="WD40/YVTN_repeat-like_dom_sf"/>
</dbReference>
<feature type="domain" description="EMC1 first beta-propeller" evidence="14">
    <location>
        <begin position="19"/>
        <end position="435"/>
    </location>
</feature>
<evidence type="ECO:0000313" key="16">
    <source>
        <dbReference type="Proteomes" id="UP001316803"/>
    </source>
</evidence>
<dbReference type="AlphaFoldDB" id="A0AAN8EH68"/>
<evidence type="ECO:0000259" key="14">
    <source>
        <dbReference type="Pfam" id="PF25293"/>
    </source>
</evidence>
<keyword evidence="16" id="KW-1185">Reference proteome</keyword>
<dbReference type="PANTHER" id="PTHR21573">
    <property type="entry name" value="ER MEMBRANE PROTEIN COMPLEX SUBUNIT 1"/>
    <property type="match status" value="1"/>
</dbReference>
<keyword evidence="10" id="KW-0325">Glycoprotein</keyword>
<dbReference type="Proteomes" id="UP001316803">
    <property type="component" value="Unassembled WGS sequence"/>
</dbReference>
<comment type="caution">
    <text evidence="15">The sequence shown here is derived from an EMBL/GenBank/DDBJ whole genome shotgun (WGS) entry which is preliminary data.</text>
</comment>
<evidence type="ECO:0000256" key="8">
    <source>
        <dbReference type="ARBA" id="ARBA00022989"/>
    </source>
</evidence>
<reference evidence="15 16" key="1">
    <citation type="submission" date="2022-12" db="EMBL/GenBank/DDBJ databases">
        <title>Genomic features and morphological characterization of a novel Knufia sp. strain isolated from spacecraft assembly facility.</title>
        <authorList>
            <person name="Teixeira M."/>
            <person name="Chander A.M."/>
            <person name="Stajich J.E."/>
            <person name="Venkateswaran K."/>
        </authorList>
    </citation>
    <scope>NUCLEOTIDE SEQUENCE [LARGE SCALE GENOMIC DNA]</scope>
    <source>
        <strain evidence="15 16">FJI-L2-BK-P2</strain>
    </source>
</reference>
<feature type="transmembrane region" description="Helical" evidence="11">
    <location>
        <begin position="929"/>
        <end position="947"/>
    </location>
</feature>
<organism evidence="15 16">
    <name type="scientific">Knufia fluminis</name>
    <dbReference type="NCBI Taxonomy" id="191047"/>
    <lineage>
        <taxon>Eukaryota</taxon>
        <taxon>Fungi</taxon>
        <taxon>Dikarya</taxon>
        <taxon>Ascomycota</taxon>
        <taxon>Pezizomycotina</taxon>
        <taxon>Eurotiomycetes</taxon>
        <taxon>Chaetothyriomycetidae</taxon>
        <taxon>Chaetothyriales</taxon>
        <taxon>Trichomeriaceae</taxon>
        <taxon>Knufia</taxon>
    </lineage>
</organism>
<evidence type="ECO:0000256" key="3">
    <source>
        <dbReference type="ARBA" id="ARBA00011276"/>
    </source>
</evidence>
<evidence type="ECO:0000313" key="15">
    <source>
        <dbReference type="EMBL" id="KAK5951443.1"/>
    </source>
</evidence>
<evidence type="ECO:0000256" key="12">
    <source>
        <dbReference type="SAM" id="SignalP"/>
    </source>
</evidence>
<evidence type="ECO:0000256" key="1">
    <source>
        <dbReference type="ARBA" id="ARBA00004115"/>
    </source>
</evidence>
<name>A0AAN8EH68_9EURO</name>
<gene>
    <name evidence="15" type="ORF">OHC33_007499</name>
</gene>
<feature type="domain" description="ER membrane protein complex subunit 1 C-terminal" evidence="13">
    <location>
        <begin position="736"/>
        <end position="956"/>
    </location>
</feature>
<comment type="similarity">
    <text evidence="2">Belongs to the EMC1 family.</text>
</comment>
<feature type="chain" id="PRO_5043030152" description="ER membrane protein complex subunit 1" evidence="12">
    <location>
        <begin position="19"/>
        <end position="957"/>
    </location>
</feature>
<dbReference type="GO" id="GO:0034975">
    <property type="term" value="P:protein folding in endoplasmic reticulum"/>
    <property type="evidence" value="ECO:0007669"/>
    <property type="project" value="TreeGrafter"/>
</dbReference>
<dbReference type="InterPro" id="IPR011678">
    <property type="entry name" value="EMC1_C"/>
</dbReference>
<evidence type="ECO:0000259" key="13">
    <source>
        <dbReference type="Pfam" id="PF07774"/>
    </source>
</evidence>
<dbReference type="Pfam" id="PF07774">
    <property type="entry name" value="EMC1_C"/>
    <property type="match status" value="1"/>
</dbReference>
<keyword evidence="7" id="KW-0256">Endoplasmic reticulum</keyword>
<dbReference type="SUPFAM" id="SSF50998">
    <property type="entry name" value="Quinoprotein alcohol dehydrogenase-like"/>
    <property type="match status" value="2"/>
</dbReference>
<evidence type="ECO:0000256" key="5">
    <source>
        <dbReference type="ARBA" id="ARBA00022692"/>
    </source>
</evidence>
<keyword evidence="6 12" id="KW-0732">Signal</keyword>
<keyword evidence="9 11" id="KW-0472">Membrane</keyword>
<dbReference type="GO" id="GO:0072546">
    <property type="term" value="C:EMC complex"/>
    <property type="evidence" value="ECO:0007669"/>
    <property type="project" value="InterPro"/>
</dbReference>
<evidence type="ECO:0000256" key="7">
    <source>
        <dbReference type="ARBA" id="ARBA00022824"/>
    </source>
</evidence>
<dbReference type="InterPro" id="IPR011047">
    <property type="entry name" value="Quinoprotein_ADH-like_sf"/>
</dbReference>
<evidence type="ECO:0000256" key="6">
    <source>
        <dbReference type="ARBA" id="ARBA00022729"/>
    </source>
</evidence>
<protein>
    <recommendedName>
        <fullName evidence="4">ER membrane protein complex subunit 1</fullName>
    </recommendedName>
</protein>
<comment type="subcellular location">
    <subcellularLocation>
        <location evidence="1">Endoplasmic reticulum membrane</location>
        <topology evidence="1">Single-pass type I membrane protein</topology>
    </subcellularLocation>
</comment>
<evidence type="ECO:0000256" key="9">
    <source>
        <dbReference type="ARBA" id="ARBA00023136"/>
    </source>
</evidence>
<sequence length="957" mass="103339">MRWYGILLSALAIAPAHSIYVDEAFNIDFHQALLGTPHTTFFHKPDSSSNAALLYSLSDKAVLGALNPRDGSLVWRQAIAGQPRENATDAYLIAGEDDGKITTAFEKTVTTWDASDGRLVWTHGIKGRSRAIGLQAVPVLGSSTDGAVQDVILLTQPQKEGGGYVVSRLGGDGSGERWRHSDFGAKLDAVVSIATSPKHVYHVTKSSGIISGQKTQVVVLDMTTGKQIKEYTVSLDAESVSFDGELVAGSSSAAPFMITSDKPYKTLKLNVLGNTKVATVTLEDKTEDVLSVKVHYARGPKALPHFLAHVQTATRHWAEVYHINTASGEATRAYSLPATQEASAFSASTNGEKVFFTRVTSTEVIVYSSESHGHLGRWTRTQLGVGYASSSEPVSATAEVASRDVANIAVRVAVAAPEGSWYMIRNGDTQWSRTEMLAYADMAAWSDDLAADSLVQELQEEISVDPATAYVNRVYRHATELRHLPAYLMQLPQKMFGSSNDEVTARQNLIGTKSLILKTKQNKLFSVSGVTGKLQWHTDLSPVLPAESTVRSLATQEGRITMYNSEGSVIVVNATTGQLIENKSGSTPVNRLVELPGSPASTILKVDEDGTPQFASDLAPSVPDEGNTVMTIDKSGAVSGWTVGTTISKTWTFSPPNAKIVDITARPAHDPIASIGRVLGDRSVLYKYFTPNLALLTAVSCTTLTIYLIDAVTGTILHTSSHPGLLPTSPISTIISENWFAYTFTSTNPTTHAITPQLIISELYESSLPNDRGALSSQTNYSSFGPDATTKPHVISAAFVLTEPIANLTVTQTAQGITNRQLLAYLPHSHAIASIPRHILDARRPIDRDPTTAEIEEGLFRYDPSLPLNPQQFLSHSREVMGINSIMTAPTLLESTSMVFAFGHDVFGTQVAPSQTFDVLGRGFKKVQLVGTVVALYFGVLGVRPLVRRKVVERGWM</sequence>
<dbReference type="InterPro" id="IPR026895">
    <property type="entry name" value="EMC1"/>
</dbReference>
<dbReference type="Pfam" id="PF25293">
    <property type="entry name" value="Beta-prop_EMC1_N"/>
    <property type="match status" value="1"/>
</dbReference>
<evidence type="ECO:0000256" key="4">
    <source>
        <dbReference type="ARBA" id="ARBA00020824"/>
    </source>
</evidence>